<dbReference type="SUPFAM" id="SSF54001">
    <property type="entry name" value="Cysteine proteinases"/>
    <property type="match status" value="3"/>
</dbReference>
<dbReference type="Gene3D" id="3.90.70.10">
    <property type="entry name" value="Cysteine proteinases"/>
    <property type="match status" value="3"/>
</dbReference>
<dbReference type="GO" id="GO:0006508">
    <property type="term" value="P:proteolysis"/>
    <property type="evidence" value="ECO:0007669"/>
    <property type="project" value="InterPro"/>
</dbReference>
<evidence type="ECO:0000313" key="5">
    <source>
        <dbReference type="Proteomes" id="UP001178507"/>
    </source>
</evidence>
<dbReference type="EMBL" id="CAUJNA010000458">
    <property type="protein sequence ID" value="CAJ1377372.1"/>
    <property type="molecule type" value="Genomic_DNA"/>
</dbReference>
<reference evidence="4" key="1">
    <citation type="submission" date="2023-08" db="EMBL/GenBank/DDBJ databases">
        <authorList>
            <person name="Chen Y."/>
            <person name="Shah S."/>
            <person name="Dougan E. K."/>
            <person name="Thang M."/>
            <person name="Chan C."/>
        </authorList>
    </citation>
    <scope>NUCLEOTIDE SEQUENCE</scope>
</reference>
<dbReference type="Proteomes" id="UP001178507">
    <property type="component" value="Unassembled WGS sequence"/>
</dbReference>
<name>A0AA36MSC7_9DINO</name>
<organism evidence="4 5">
    <name type="scientific">Effrenium voratum</name>
    <dbReference type="NCBI Taxonomy" id="2562239"/>
    <lineage>
        <taxon>Eukaryota</taxon>
        <taxon>Sar</taxon>
        <taxon>Alveolata</taxon>
        <taxon>Dinophyceae</taxon>
        <taxon>Suessiales</taxon>
        <taxon>Symbiodiniaceae</taxon>
        <taxon>Effrenium</taxon>
    </lineage>
</organism>
<accession>A0AA36MSC7</accession>
<keyword evidence="2" id="KW-0865">Zymogen</keyword>
<dbReference type="PANTHER" id="PTHR12411">
    <property type="entry name" value="CYSTEINE PROTEASE FAMILY C1-RELATED"/>
    <property type="match status" value="1"/>
</dbReference>
<dbReference type="PROSITE" id="PS00640">
    <property type="entry name" value="THIOL_PROTEASE_ASN"/>
    <property type="match status" value="3"/>
</dbReference>
<feature type="domain" description="Peptidase C1A papain C-terminal" evidence="3">
    <location>
        <begin position="701"/>
        <end position="948"/>
    </location>
</feature>
<dbReference type="AlphaFoldDB" id="A0AA36MSC7"/>
<protein>
    <recommendedName>
        <fullName evidence="3">Peptidase C1A papain C-terminal domain-containing protein</fullName>
    </recommendedName>
</protein>
<dbReference type="GO" id="GO:0008234">
    <property type="term" value="F:cysteine-type peptidase activity"/>
    <property type="evidence" value="ECO:0007669"/>
    <property type="project" value="InterPro"/>
</dbReference>
<dbReference type="SMART" id="SM00645">
    <property type="entry name" value="Pept_C1"/>
    <property type="match status" value="3"/>
</dbReference>
<dbReference type="InterPro" id="IPR000668">
    <property type="entry name" value="Peptidase_C1A_C"/>
</dbReference>
<comment type="similarity">
    <text evidence="1">Belongs to the peptidase C1 family.</text>
</comment>
<dbReference type="InterPro" id="IPR038765">
    <property type="entry name" value="Papain-like_cys_pep_sf"/>
</dbReference>
<dbReference type="InterPro" id="IPR025661">
    <property type="entry name" value="Pept_asp_AS"/>
</dbReference>
<evidence type="ECO:0000256" key="1">
    <source>
        <dbReference type="ARBA" id="ARBA00008455"/>
    </source>
</evidence>
<evidence type="ECO:0000259" key="3">
    <source>
        <dbReference type="SMART" id="SM00645"/>
    </source>
</evidence>
<dbReference type="PRINTS" id="PR00705">
    <property type="entry name" value="PAPAIN"/>
</dbReference>
<dbReference type="InterPro" id="IPR013128">
    <property type="entry name" value="Peptidase_C1A"/>
</dbReference>
<feature type="domain" description="Peptidase C1A papain C-terminal" evidence="3">
    <location>
        <begin position="64"/>
        <end position="311"/>
    </location>
</feature>
<keyword evidence="5" id="KW-1185">Reference proteome</keyword>
<sequence length="978" mass="105505">MKSRSLYARRELQAAAFGLLAAAQEDARRTSELLPREEAEKLGVVWRGNASEQSSHELLGDVEMPSEFTWCDKDGKNYCTMSRNQHIPQYCGSCWAHGAISALGDRIKIARQGAGVDINLAVQHLLNCGGVGTCRGGTVDGPYQWLKGISEKGTGISYETSNPYVACSSDSSEGFCPHVDTSCKPVNVARTCGSFSQEGGPCTGLSDYPNATITDYGSISGADAMMKEIFHRGPISCGVDAQPLLNYEQGITTDEGESVDHVVSVVGWGTDKKQGMYWIVRNSWGEFWGEMGYFRVAKGALKLEEQCSWAVPGSFTAQEKDNQAAAFGLLAAAQEDARRTSELLPREEAEKLGVVWRGNASEQSSHELLGDVEMPSEFTWCDKDGKNYCTMSRNQHIPQYCGSCWAHGAISALGDRIKIARQGAGVDINLAVQHLLNCGGVGTCRGGTVDGPYQWLKGISEKGTGISYETSNPYVACSSDSSEGFCPHVDTSCKPVNVARTCGSFSQEGGPCTGLSDYPNATITDYGSISGADAMMKEIFHRGPISCGVDAQPLLNYEQGITTDEGESVDHVVSVVGWGTDKKQGMYWIVRNSWGEFWGEMGYFRVAKGALKLEEQCSWAVPGSFTAQEKDNQVHCHEGGDNCKPAAQLVAAAFGLLAAAQEDARRTSELLPREEAEKLGVVWRGNASEQSSHELLGDVEMPSEFTWCDKDGKNYCTMSRNQHIPQYCGSCWAHGAISALGDRIKIARQGAGVDINLAVQHLLNCGGVGTCRGGTVDGPYQWLKGISEKGTGISYETSNPYVACSSDSSEGFCPHVDTSCKPVNVARTCGSFSQEGGPCTGLSDYPNATITDYGSISGADAMMKEIFHRGPISCGVDAQPLLNYEQGITTDEGESVDHVVSVVGWGTDKKQGMYWIVRNSWGEFWGEMGYFRVAKGALKLEEQCSWAVPGSFTAQEKDNQVHCHEGGDNCKPAAQLVV</sequence>
<evidence type="ECO:0000256" key="2">
    <source>
        <dbReference type="ARBA" id="ARBA00023145"/>
    </source>
</evidence>
<gene>
    <name evidence="4" type="ORF">EVOR1521_LOCUS6187</name>
</gene>
<evidence type="ECO:0000313" key="4">
    <source>
        <dbReference type="EMBL" id="CAJ1377372.1"/>
    </source>
</evidence>
<dbReference type="FunFam" id="3.90.70.10:FF:000117">
    <property type="entry name" value="Probable papain cysteine protease"/>
    <property type="match status" value="3"/>
</dbReference>
<comment type="caution">
    <text evidence="4">The sequence shown here is derived from an EMBL/GenBank/DDBJ whole genome shotgun (WGS) entry which is preliminary data.</text>
</comment>
<proteinExistence type="inferred from homology"/>
<dbReference type="Pfam" id="PF00112">
    <property type="entry name" value="Peptidase_C1"/>
    <property type="match status" value="3"/>
</dbReference>
<feature type="domain" description="Peptidase C1A papain C-terminal" evidence="3">
    <location>
        <begin position="374"/>
        <end position="621"/>
    </location>
</feature>